<dbReference type="SMART" id="SM00382">
    <property type="entry name" value="AAA"/>
    <property type="match status" value="1"/>
</dbReference>
<dbReference type="InterPro" id="IPR017871">
    <property type="entry name" value="ABC_transporter-like_CS"/>
</dbReference>
<keyword evidence="3 5" id="KW-0067">ATP-binding</keyword>
<accession>A0A7G5BXZ8</accession>
<dbReference type="InterPro" id="IPR003439">
    <property type="entry name" value="ABC_transporter-like_ATP-bd"/>
</dbReference>
<feature type="domain" description="ABC transporter" evidence="4">
    <location>
        <begin position="16"/>
        <end position="248"/>
    </location>
</feature>
<dbReference type="PANTHER" id="PTHR42788:SF2">
    <property type="entry name" value="ABC TRANSPORTER ATP-BINDING PROTEIN"/>
    <property type="match status" value="1"/>
</dbReference>
<dbReference type="Gene3D" id="3.40.50.300">
    <property type="entry name" value="P-loop containing nucleotide triphosphate hydrolases"/>
    <property type="match status" value="1"/>
</dbReference>
<dbReference type="SUPFAM" id="SSF52540">
    <property type="entry name" value="P-loop containing nucleoside triphosphate hydrolases"/>
    <property type="match status" value="1"/>
</dbReference>
<dbReference type="PANTHER" id="PTHR42788">
    <property type="entry name" value="TAURINE IMPORT ATP-BINDING PROTEIN-RELATED"/>
    <property type="match status" value="1"/>
</dbReference>
<protein>
    <submittedName>
        <fullName evidence="5">ABC transporter ATP-binding protein</fullName>
    </submittedName>
</protein>
<evidence type="ECO:0000256" key="3">
    <source>
        <dbReference type="ARBA" id="ARBA00022840"/>
    </source>
</evidence>
<evidence type="ECO:0000313" key="5">
    <source>
        <dbReference type="EMBL" id="QMV41832.1"/>
    </source>
</evidence>
<evidence type="ECO:0000313" key="6">
    <source>
        <dbReference type="Proteomes" id="UP000515679"/>
    </source>
</evidence>
<dbReference type="Proteomes" id="UP000515679">
    <property type="component" value="Chromosome"/>
</dbReference>
<keyword evidence="1" id="KW-0813">Transport</keyword>
<dbReference type="GO" id="GO:0016887">
    <property type="term" value="F:ATP hydrolysis activity"/>
    <property type="evidence" value="ECO:0007669"/>
    <property type="project" value="InterPro"/>
</dbReference>
<dbReference type="Pfam" id="PF00005">
    <property type="entry name" value="ABC_tran"/>
    <property type="match status" value="1"/>
</dbReference>
<name>A0A7G5BXZ8_9BACL</name>
<reference evidence="5 6" key="1">
    <citation type="submission" date="2019-07" db="EMBL/GenBank/DDBJ databases">
        <authorList>
            <person name="Kim J.K."/>
            <person name="Cheong H.-M."/>
            <person name="Choi Y."/>
            <person name="Hwang K.J."/>
            <person name="Lee S."/>
            <person name="Choi C."/>
        </authorList>
    </citation>
    <scope>NUCLEOTIDE SEQUENCE [LARGE SCALE GENOMIC DNA]</scope>
    <source>
        <strain evidence="5 6">KS 22</strain>
    </source>
</reference>
<dbReference type="InterPro" id="IPR050166">
    <property type="entry name" value="ABC_transporter_ATP-bind"/>
</dbReference>
<organism evidence="5 6">
    <name type="scientific">Cohnella cholangitidis</name>
    <dbReference type="NCBI Taxonomy" id="2598458"/>
    <lineage>
        <taxon>Bacteria</taxon>
        <taxon>Bacillati</taxon>
        <taxon>Bacillota</taxon>
        <taxon>Bacilli</taxon>
        <taxon>Bacillales</taxon>
        <taxon>Paenibacillaceae</taxon>
        <taxon>Cohnella</taxon>
    </lineage>
</organism>
<dbReference type="GO" id="GO:0005524">
    <property type="term" value="F:ATP binding"/>
    <property type="evidence" value="ECO:0007669"/>
    <property type="project" value="UniProtKB-KW"/>
</dbReference>
<evidence type="ECO:0000259" key="4">
    <source>
        <dbReference type="PROSITE" id="PS50893"/>
    </source>
</evidence>
<evidence type="ECO:0000256" key="2">
    <source>
        <dbReference type="ARBA" id="ARBA00022741"/>
    </source>
</evidence>
<dbReference type="InterPro" id="IPR027417">
    <property type="entry name" value="P-loop_NTPase"/>
</dbReference>
<evidence type="ECO:0000256" key="1">
    <source>
        <dbReference type="ARBA" id="ARBA00022448"/>
    </source>
</evidence>
<dbReference type="EMBL" id="CP041969">
    <property type="protein sequence ID" value="QMV41832.1"/>
    <property type="molecule type" value="Genomic_DNA"/>
</dbReference>
<keyword evidence="6" id="KW-1185">Reference proteome</keyword>
<dbReference type="KEGG" id="cchl:FPL14_12040"/>
<keyword evidence="2" id="KW-0547">Nucleotide-binding</keyword>
<dbReference type="PROSITE" id="PS00211">
    <property type="entry name" value="ABC_TRANSPORTER_1"/>
    <property type="match status" value="1"/>
</dbReference>
<sequence>MADLSEKNRNGRQVALSVQGLAYSFPGEPALFRGLDFEIKQGEFVSILAASGMGKTTLFRLLAGLLLPQSGTIAIGEAKASAAEASKLGKIGYMPQKDALMPWKTVLDNAALGLELGGTAKREARRRVLELLPEMGLEGTENKYPDELSGGMRQRVSFLRSLLGGGELLLLDEPFSALDAMTRVSMQEWLMRVWEQRRKTILFITHDADEALLLSDRVLVAAESPVRVFKELEVHLPRPRTYETVMDEEFIGLKRRLLGLYERDSGESKGRRL</sequence>
<dbReference type="AlphaFoldDB" id="A0A7G5BXZ8"/>
<proteinExistence type="predicted"/>
<dbReference type="InterPro" id="IPR003593">
    <property type="entry name" value="AAA+_ATPase"/>
</dbReference>
<dbReference type="PROSITE" id="PS50893">
    <property type="entry name" value="ABC_TRANSPORTER_2"/>
    <property type="match status" value="1"/>
</dbReference>
<gene>
    <name evidence="5" type="ORF">FPL14_12040</name>
</gene>